<organism evidence="1 2">
    <name type="scientific">Ambrosiozyma monospora</name>
    <name type="common">Yeast</name>
    <name type="synonym">Endomycopsis monosporus</name>
    <dbReference type="NCBI Taxonomy" id="43982"/>
    <lineage>
        <taxon>Eukaryota</taxon>
        <taxon>Fungi</taxon>
        <taxon>Dikarya</taxon>
        <taxon>Ascomycota</taxon>
        <taxon>Saccharomycotina</taxon>
        <taxon>Pichiomycetes</taxon>
        <taxon>Pichiales</taxon>
        <taxon>Pichiaceae</taxon>
        <taxon>Ambrosiozyma</taxon>
    </lineage>
</organism>
<name>A0ACB5UBI5_AMBMO</name>
<accession>A0ACB5UBI5</accession>
<keyword evidence="2" id="KW-1185">Reference proteome</keyword>
<dbReference type="EMBL" id="BSXS01015503">
    <property type="protein sequence ID" value="GMF06804.1"/>
    <property type="molecule type" value="Genomic_DNA"/>
</dbReference>
<sequence>MPEYSDLFVDAATAEPLKFLLSSPLDEDEELKESITSNGGSVVQEPDEETIILAQVSSIPDEYKKKYKIYNYRLIEKSISKGFQVRLDTYLLSNPSIVFGPTSGGSRRSALTLDSPRHTYFTSAEDARLIEELIHLEKECGDYMLTSSMSTLQIALMC</sequence>
<reference evidence="1" key="1">
    <citation type="submission" date="2023-04" db="EMBL/GenBank/DDBJ databases">
        <title>Ambrosiozyma monospora NBRC 10751.</title>
        <authorList>
            <person name="Ichikawa N."/>
            <person name="Sato H."/>
            <person name="Tonouchi N."/>
        </authorList>
    </citation>
    <scope>NUCLEOTIDE SEQUENCE</scope>
    <source>
        <strain evidence="1">NBRC 10751</strain>
    </source>
</reference>
<gene>
    <name evidence="1" type="ORF">Amon02_001278900</name>
</gene>
<proteinExistence type="predicted"/>
<evidence type="ECO:0000313" key="2">
    <source>
        <dbReference type="Proteomes" id="UP001165064"/>
    </source>
</evidence>
<protein>
    <submittedName>
        <fullName evidence="1">Unnamed protein product</fullName>
    </submittedName>
</protein>
<dbReference type="Proteomes" id="UP001165064">
    <property type="component" value="Unassembled WGS sequence"/>
</dbReference>
<comment type="caution">
    <text evidence="1">The sequence shown here is derived from an EMBL/GenBank/DDBJ whole genome shotgun (WGS) entry which is preliminary data.</text>
</comment>
<evidence type="ECO:0000313" key="1">
    <source>
        <dbReference type="EMBL" id="GMF06804.1"/>
    </source>
</evidence>